<sequence length="97" mass="11288">MSDSKMEQLKNKIRRPVSNAVHSELIDTTNTARELLSKSKNKGTVKKKEKFDELYTRETVWFKNDIKKILDELSIEGGRGTKTRILNEALDLYFKNL</sequence>
<dbReference type="AlphaFoldDB" id="A0A9E3ZSV1"/>
<accession>A0A9E3ZSV1</accession>
<comment type="caution">
    <text evidence="1">The sequence shown here is derived from an EMBL/GenBank/DDBJ whole genome shotgun (WGS) entry which is preliminary data.</text>
</comment>
<reference evidence="1" key="1">
    <citation type="journal article" date="2021" name="PeerJ">
        <title>Extensive microbial diversity within the chicken gut microbiome revealed by metagenomics and culture.</title>
        <authorList>
            <person name="Gilroy R."/>
            <person name="Ravi A."/>
            <person name="Getino M."/>
            <person name="Pursley I."/>
            <person name="Horton D.L."/>
            <person name="Alikhan N.F."/>
            <person name="Baker D."/>
            <person name="Gharbi K."/>
            <person name="Hall N."/>
            <person name="Watson M."/>
            <person name="Adriaenssens E.M."/>
            <person name="Foster-Nyarko E."/>
            <person name="Jarju S."/>
            <person name="Secka A."/>
            <person name="Antonio M."/>
            <person name="Oren A."/>
            <person name="Chaudhuri R.R."/>
            <person name="La Ragione R."/>
            <person name="Hildebrand F."/>
            <person name="Pallen M.J."/>
        </authorList>
    </citation>
    <scope>NUCLEOTIDE SEQUENCE</scope>
    <source>
        <strain evidence="1">150</strain>
    </source>
</reference>
<dbReference type="Proteomes" id="UP000813384">
    <property type="component" value="Unassembled WGS sequence"/>
</dbReference>
<gene>
    <name evidence="1" type="ORF">K8V42_04825</name>
</gene>
<organism evidence="1 2">
    <name type="scientific">Enterococcus aquimarinus</name>
    <dbReference type="NCBI Taxonomy" id="328396"/>
    <lineage>
        <taxon>Bacteria</taxon>
        <taxon>Bacillati</taxon>
        <taxon>Bacillota</taxon>
        <taxon>Bacilli</taxon>
        <taxon>Lactobacillales</taxon>
        <taxon>Enterococcaceae</taxon>
        <taxon>Enterococcus</taxon>
    </lineage>
</organism>
<name>A0A9E3ZSV1_9ENTE</name>
<protein>
    <submittedName>
        <fullName evidence="1">Uncharacterized protein</fullName>
    </submittedName>
</protein>
<proteinExistence type="predicted"/>
<evidence type="ECO:0000313" key="2">
    <source>
        <dbReference type="Proteomes" id="UP000813384"/>
    </source>
</evidence>
<evidence type="ECO:0000313" key="1">
    <source>
        <dbReference type="EMBL" id="MCC9273597.1"/>
    </source>
</evidence>
<dbReference type="EMBL" id="JAJJVO010000075">
    <property type="protein sequence ID" value="MCC9273597.1"/>
    <property type="molecule type" value="Genomic_DNA"/>
</dbReference>
<reference evidence="1" key="2">
    <citation type="submission" date="2021-11" db="EMBL/GenBank/DDBJ databases">
        <authorList>
            <person name="Gilroy R."/>
        </authorList>
    </citation>
    <scope>NUCLEOTIDE SEQUENCE</scope>
    <source>
        <strain evidence="1">150</strain>
    </source>
</reference>